<dbReference type="GO" id="GO:0009252">
    <property type="term" value="P:peptidoglycan biosynthetic process"/>
    <property type="evidence" value="ECO:0007669"/>
    <property type="project" value="UniProtKB-UniRule"/>
</dbReference>
<comment type="similarity">
    <text evidence="10 12">Belongs to the EPSP synthase family. MurA subfamily.</text>
</comment>
<comment type="function">
    <text evidence="12">Cell wall formation. Adds enolpyruvyl to UDP-N-acetylglucosamine.</text>
</comment>
<keyword evidence="7 12" id="KW-0573">Peptidoglycan synthesis</keyword>
<dbReference type="UniPathway" id="UPA00219"/>
<evidence type="ECO:0000256" key="8">
    <source>
        <dbReference type="ARBA" id="ARBA00023306"/>
    </source>
</evidence>
<evidence type="ECO:0000256" key="12">
    <source>
        <dbReference type="HAMAP-Rule" id="MF_00111"/>
    </source>
</evidence>
<dbReference type="AlphaFoldDB" id="A0A1M5M747"/>
<dbReference type="RefSeq" id="WP_072881909.1">
    <property type="nucleotide sequence ID" value="NZ_FQVT01000025.1"/>
</dbReference>
<dbReference type="GO" id="GO:0051301">
    <property type="term" value="P:cell division"/>
    <property type="evidence" value="ECO:0007669"/>
    <property type="project" value="UniProtKB-KW"/>
</dbReference>
<dbReference type="InterPro" id="IPR036968">
    <property type="entry name" value="Enolpyruvate_Tfrase_sf"/>
</dbReference>
<evidence type="ECO:0000256" key="6">
    <source>
        <dbReference type="ARBA" id="ARBA00022960"/>
    </source>
</evidence>
<dbReference type="Proteomes" id="UP000183945">
    <property type="component" value="Unassembled WGS sequence"/>
</dbReference>
<dbReference type="EMBL" id="FQVT01000025">
    <property type="protein sequence ID" value="SHG73078.1"/>
    <property type="molecule type" value="Genomic_DNA"/>
</dbReference>
<dbReference type="InterPro" id="IPR013792">
    <property type="entry name" value="RNA3'P_cycl/enolpyr_Trfase_a/b"/>
</dbReference>
<name>A0A1M5M747_SALEC</name>
<dbReference type="OrthoDB" id="9803760at2"/>
<proteinExistence type="inferred from homology"/>
<keyword evidence="8 12" id="KW-0131">Cell cycle</keyword>
<dbReference type="InterPro" id="IPR001986">
    <property type="entry name" value="Enolpyruvate_Tfrase_dom"/>
</dbReference>
<accession>A0A1M5M747</accession>
<evidence type="ECO:0000259" key="13">
    <source>
        <dbReference type="Pfam" id="PF00275"/>
    </source>
</evidence>
<dbReference type="CDD" id="cd01555">
    <property type="entry name" value="UdpNAET"/>
    <property type="match status" value="1"/>
</dbReference>
<dbReference type="NCBIfam" id="NF006873">
    <property type="entry name" value="PRK09369.1"/>
    <property type="match status" value="1"/>
</dbReference>
<evidence type="ECO:0000256" key="4">
    <source>
        <dbReference type="ARBA" id="ARBA00022618"/>
    </source>
</evidence>
<evidence type="ECO:0000256" key="1">
    <source>
        <dbReference type="ARBA" id="ARBA00004496"/>
    </source>
</evidence>
<feature type="active site" description="Proton donor" evidence="12">
    <location>
        <position position="121"/>
    </location>
</feature>
<evidence type="ECO:0000256" key="7">
    <source>
        <dbReference type="ARBA" id="ARBA00022984"/>
    </source>
</evidence>
<dbReference type="EC" id="2.5.1.7" evidence="12"/>
<evidence type="ECO:0000256" key="10">
    <source>
        <dbReference type="ARBA" id="ARBA00038367"/>
    </source>
</evidence>
<comment type="subcellular location">
    <subcellularLocation>
        <location evidence="1 12">Cytoplasm</location>
    </subcellularLocation>
</comment>
<evidence type="ECO:0000256" key="11">
    <source>
        <dbReference type="ARBA" id="ARBA00047527"/>
    </source>
</evidence>
<comment type="pathway">
    <text evidence="2 12">Cell wall biogenesis; peptidoglycan biosynthesis.</text>
</comment>
<gene>
    <name evidence="12" type="primary">murA</name>
    <name evidence="14" type="ORF">SAMN05444483_12514</name>
</gene>
<keyword evidence="15" id="KW-1185">Reference proteome</keyword>
<dbReference type="GO" id="GO:0071555">
    <property type="term" value="P:cell wall organization"/>
    <property type="evidence" value="ECO:0007669"/>
    <property type="project" value="UniProtKB-KW"/>
</dbReference>
<dbReference type="SUPFAM" id="SSF55205">
    <property type="entry name" value="EPT/RTPC-like"/>
    <property type="match status" value="1"/>
</dbReference>
<organism evidence="14 15">
    <name type="scientific">Salegentibacter echinorum</name>
    <dbReference type="NCBI Taxonomy" id="1073325"/>
    <lineage>
        <taxon>Bacteria</taxon>
        <taxon>Pseudomonadati</taxon>
        <taxon>Bacteroidota</taxon>
        <taxon>Flavobacteriia</taxon>
        <taxon>Flavobacteriales</taxon>
        <taxon>Flavobacteriaceae</taxon>
        <taxon>Salegentibacter</taxon>
    </lineage>
</organism>
<dbReference type="Gene3D" id="3.65.10.10">
    <property type="entry name" value="Enolpyruvate transferase domain"/>
    <property type="match status" value="2"/>
</dbReference>
<dbReference type="InterPro" id="IPR050068">
    <property type="entry name" value="MurA_subfamily"/>
</dbReference>
<dbReference type="PANTHER" id="PTHR43783">
    <property type="entry name" value="UDP-N-ACETYLGLUCOSAMINE 1-CARBOXYVINYLTRANSFERASE"/>
    <property type="match status" value="1"/>
</dbReference>
<evidence type="ECO:0000256" key="3">
    <source>
        <dbReference type="ARBA" id="ARBA00022490"/>
    </source>
</evidence>
<dbReference type="InterPro" id="IPR005750">
    <property type="entry name" value="UDP_GlcNAc_COvinyl_MurA"/>
</dbReference>
<keyword evidence="4 12" id="KW-0132">Cell division</keyword>
<evidence type="ECO:0000256" key="9">
    <source>
        <dbReference type="ARBA" id="ARBA00023316"/>
    </source>
</evidence>
<keyword evidence="3 12" id="KW-0963">Cytoplasm</keyword>
<dbReference type="GO" id="GO:0008360">
    <property type="term" value="P:regulation of cell shape"/>
    <property type="evidence" value="ECO:0007669"/>
    <property type="project" value="UniProtKB-KW"/>
</dbReference>
<dbReference type="GO" id="GO:0019277">
    <property type="term" value="P:UDP-N-acetylgalactosamine biosynthetic process"/>
    <property type="evidence" value="ECO:0007669"/>
    <property type="project" value="InterPro"/>
</dbReference>
<feature type="binding site" evidence="12">
    <location>
        <position position="343"/>
    </location>
    <ligand>
        <name>UDP-N-acetyl-alpha-D-glucosamine</name>
        <dbReference type="ChEBI" id="CHEBI:57705"/>
    </ligand>
</feature>
<dbReference type="STRING" id="1073325.SAMN05444483_12514"/>
<feature type="binding site" evidence="12">
    <location>
        <position position="321"/>
    </location>
    <ligand>
        <name>UDP-N-acetyl-alpha-D-glucosamine</name>
        <dbReference type="ChEBI" id="CHEBI:57705"/>
    </ligand>
</feature>
<feature type="binding site" evidence="12">
    <location>
        <position position="97"/>
    </location>
    <ligand>
        <name>UDP-N-acetyl-alpha-D-glucosamine</name>
        <dbReference type="ChEBI" id="CHEBI:57705"/>
    </ligand>
</feature>
<dbReference type="GO" id="GO:0005737">
    <property type="term" value="C:cytoplasm"/>
    <property type="evidence" value="ECO:0007669"/>
    <property type="project" value="UniProtKB-SubCell"/>
</dbReference>
<sequence>MGTFQIEGGQQLSGEIEPQGAKNEALQILCAVLLTSEEITISNVPDILDVNKLIQLLKNLGVKVKKLKSDTYSFKSDELDLNYLESEQFKIDASGLRGSIMIVGPLLARFGKGYIPRPGGDKIGRRRLDTHFEGFIKLGAEFRYNKEERFYGVEAPNGLKGEFMLLEEASVTGTANIIMAAVLADGTTIIYNAACEPYLQQLCVMLNEMGAKINGVGSNLLSIEGVKELQGCKHRVLPDMIEIGSWIGLAAMTRSEITIKNVRWDMLGIIPTTFRKLGITIERREDDIHIPAHTNGYEVQSFIDGSIMNISDAPWPGFTPDLLSILLVVATQARGSVLIHQKMFESRLFFVDKLIDMGAKIILCDPHRATVIGHDFKSQLKATTMTSPDIRAGVSLLIAALSAKGTSTIHNIEQIDRGYENIDTRLRALGAHIERID</sequence>
<keyword evidence="9 12" id="KW-0961">Cell wall biogenesis/degradation</keyword>
<protein>
    <recommendedName>
        <fullName evidence="12">UDP-N-acetylglucosamine 1-carboxyvinyltransferase</fullName>
        <ecNumber evidence="12">2.5.1.7</ecNumber>
    </recommendedName>
    <alternativeName>
        <fullName evidence="12">Enoylpyruvate transferase</fullName>
    </alternativeName>
    <alternativeName>
        <fullName evidence="12">UDP-N-acetylglucosamine enolpyruvyl transferase</fullName>
        <shortName evidence="12">EPT</shortName>
    </alternativeName>
</protein>
<dbReference type="Pfam" id="PF00275">
    <property type="entry name" value="EPSP_synthase"/>
    <property type="match status" value="1"/>
</dbReference>
<keyword evidence="6 12" id="KW-0133">Cell shape</keyword>
<comment type="caution">
    <text evidence="12">Lacks conserved residue(s) required for the propagation of feature annotation.</text>
</comment>
<comment type="catalytic activity">
    <reaction evidence="11 12">
        <text>phosphoenolpyruvate + UDP-N-acetyl-alpha-D-glucosamine = UDP-N-acetyl-3-O-(1-carboxyvinyl)-alpha-D-glucosamine + phosphate</text>
        <dbReference type="Rhea" id="RHEA:18681"/>
        <dbReference type="ChEBI" id="CHEBI:43474"/>
        <dbReference type="ChEBI" id="CHEBI:57705"/>
        <dbReference type="ChEBI" id="CHEBI:58702"/>
        <dbReference type="ChEBI" id="CHEBI:68483"/>
        <dbReference type="EC" id="2.5.1.7"/>
    </reaction>
</comment>
<evidence type="ECO:0000313" key="15">
    <source>
        <dbReference type="Proteomes" id="UP000183945"/>
    </source>
</evidence>
<dbReference type="GO" id="GO:0008760">
    <property type="term" value="F:UDP-N-acetylglucosamine 1-carboxyvinyltransferase activity"/>
    <property type="evidence" value="ECO:0007669"/>
    <property type="project" value="UniProtKB-UniRule"/>
</dbReference>
<feature type="binding site" evidence="12">
    <location>
        <begin position="22"/>
        <end position="23"/>
    </location>
    <ligand>
        <name>phosphoenolpyruvate</name>
        <dbReference type="ChEBI" id="CHEBI:58702"/>
    </ligand>
</feature>
<evidence type="ECO:0000256" key="2">
    <source>
        <dbReference type="ARBA" id="ARBA00004752"/>
    </source>
</evidence>
<feature type="domain" description="Enolpyruvate transferase" evidence="13">
    <location>
        <begin position="7"/>
        <end position="423"/>
    </location>
</feature>
<reference evidence="15" key="1">
    <citation type="submission" date="2016-11" db="EMBL/GenBank/DDBJ databases">
        <authorList>
            <person name="Varghese N."/>
            <person name="Submissions S."/>
        </authorList>
    </citation>
    <scope>NUCLEOTIDE SEQUENCE [LARGE SCALE GENOMIC DNA]</scope>
    <source>
        <strain evidence="15">DSM 24579</strain>
    </source>
</reference>
<evidence type="ECO:0000256" key="5">
    <source>
        <dbReference type="ARBA" id="ARBA00022679"/>
    </source>
</evidence>
<keyword evidence="5 12" id="KW-0808">Transferase</keyword>
<dbReference type="HAMAP" id="MF_00111">
    <property type="entry name" value="MurA"/>
    <property type="match status" value="1"/>
</dbReference>
<dbReference type="PANTHER" id="PTHR43783:SF1">
    <property type="entry name" value="UDP-N-ACETYLGLUCOSAMINE 1-CARBOXYVINYLTRANSFERASE"/>
    <property type="match status" value="1"/>
</dbReference>
<dbReference type="NCBIfam" id="TIGR01072">
    <property type="entry name" value="murA"/>
    <property type="match status" value="1"/>
</dbReference>
<evidence type="ECO:0000313" key="14">
    <source>
        <dbReference type="EMBL" id="SHG73078.1"/>
    </source>
</evidence>